<dbReference type="InterPro" id="IPR036890">
    <property type="entry name" value="HATPase_C_sf"/>
</dbReference>
<dbReference type="InterPro" id="IPR010559">
    <property type="entry name" value="Sig_transdc_His_kin_internal"/>
</dbReference>
<keyword evidence="1" id="KW-0472">Membrane</keyword>
<feature type="domain" description="Two component regulator three Y" evidence="3">
    <location>
        <begin position="641"/>
        <end position="696"/>
    </location>
</feature>
<dbReference type="Gene3D" id="3.30.565.10">
    <property type="entry name" value="Histidine kinase-like ATPase, C-terminal domain"/>
    <property type="match status" value="1"/>
</dbReference>
<proteinExistence type="predicted"/>
<dbReference type="Pfam" id="PF07495">
    <property type="entry name" value="Y_Y_Y"/>
    <property type="match status" value="1"/>
</dbReference>
<dbReference type="Gene3D" id="2.60.40.10">
    <property type="entry name" value="Immunoglobulins"/>
    <property type="match status" value="1"/>
</dbReference>
<dbReference type="Gene3D" id="2.130.10.10">
    <property type="entry name" value="YVTN repeat-like/Quinoprotein amine dehydrogenase"/>
    <property type="match status" value="2"/>
</dbReference>
<dbReference type="InterPro" id="IPR015943">
    <property type="entry name" value="WD40/YVTN_repeat-like_dom_sf"/>
</dbReference>
<dbReference type="Proteomes" id="UP000248584">
    <property type="component" value="Unassembled WGS sequence"/>
</dbReference>
<dbReference type="Pfam" id="PF07494">
    <property type="entry name" value="Reg_prop"/>
    <property type="match status" value="1"/>
</dbReference>
<sequence length="967" mass="110859">MAQQPVSVPITEKDGLPDKEFYSIAEDSKGFIWLAGNSGLTRYDGKNYTTFNHPEKRGLSVFELQVDAQDRVWCINISGQVYYFEDGKLHLFKDLQNDLNGSLPSMKIRDKHLVISSHSNTYIYNADSTATLIKTYKNDQAFIDPFVYKEQLLFPIKGEFLEASKQHKAAVQSLPDFFSTTVIHQKGESRSVSWQDRIVLLTQNQESFKSLYVSTSQGWQRINIPEELDNKRFIKIKTIDNQLWLVTSEGVYVCTIIDNELIIKNRFFEGTFITDVIKDRDDNFWFTTLQNGIQIIPNLHIHKIDLPNDLGTVTRTIATSSHQLIIGFNTGKLLEYDKQSNKTRNMISQSNRAVTVIVEDTFRNEYLVVHKLKSSRYKAKNLELADKELILTASKTIEFVDRDSVLSVSSNTAGLFHYPNYKKNTADVSSIFIEKRGYTCLFDPIKDIRYLGMVDELVAYRSNSDKTILKFNGENILTRTMSLANDGGIWVATFSGGLLHIKNDKVVQHISTNEGLISNVVQQVAVDGELLWVATKKGIQKIHPKKLVFQNLSKRDGVLSYDIHDIIVEENEIIFSSNEGIFTADKQKVFKKFRPLDVYFTGIKINKQDRDIADSYTMDVEESTMSISFNSAGYRGKSSGNYEYRMLGMDSDWINVPAGNDLIQYGNLPEGNYTFQLRATDAAVGSNPLKEIDFEVTKAFYKNPWFWMLLTAVLVLLIVFYYKRKLRFRESEKNKQLSQLQQDKEMINLKLENLRSQMNPHFVFNALNSIQDYIVRNHKTLASDYLGKFADLIRTYLEHSVKSRITLAEEMETLEMYLELEKLRFEDKLTYQVIFDNTAIADHISIPTMLVQPYVENSLKHGLLHKKNDRQLHIIFEYCKKEELLTCSITDNGVGRKKALQIKESNPFKKDSFAVKATEDRLKLLNFGKSKNIGVKIIDLIENGSASGTKVIVTIPHKITSHESNNN</sequence>
<gene>
    <name evidence="4" type="ORF">LX97_00218</name>
</gene>
<dbReference type="InterPro" id="IPR013783">
    <property type="entry name" value="Ig-like_fold"/>
</dbReference>
<dbReference type="InterPro" id="IPR011110">
    <property type="entry name" value="Reg_prop"/>
</dbReference>
<dbReference type="InterPro" id="IPR050640">
    <property type="entry name" value="Bact_2-comp_sensor_kinase"/>
</dbReference>
<evidence type="ECO:0000313" key="4">
    <source>
        <dbReference type="EMBL" id="PZX43218.1"/>
    </source>
</evidence>
<comment type="caution">
    <text evidence="4">The sequence shown here is derived from an EMBL/GenBank/DDBJ whole genome shotgun (WGS) entry which is preliminary data.</text>
</comment>
<reference evidence="4 5" key="1">
    <citation type="submission" date="2018-06" db="EMBL/GenBank/DDBJ databases">
        <title>Genomic Encyclopedia of Archaeal and Bacterial Type Strains, Phase II (KMG-II): from individual species to whole genera.</title>
        <authorList>
            <person name="Goeker M."/>
        </authorList>
    </citation>
    <scope>NUCLEOTIDE SEQUENCE [LARGE SCALE GENOMIC DNA]</scope>
    <source>
        <strain evidence="4 5">DSM 17205</strain>
    </source>
</reference>
<organism evidence="4 5">
    <name type="scientific">Nonlabens dokdonensis</name>
    <dbReference type="NCBI Taxonomy" id="328515"/>
    <lineage>
        <taxon>Bacteria</taxon>
        <taxon>Pseudomonadati</taxon>
        <taxon>Bacteroidota</taxon>
        <taxon>Flavobacteriia</taxon>
        <taxon>Flavobacteriales</taxon>
        <taxon>Flavobacteriaceae</taxon>
        <taxon>Nonlabens</taxon>
    </lineage>
</organism>
<evidence type="ECO:0000259" key="2">
    <source>
        <dbReference type="Pfam" id="PF06580"/>
    </source>
</evidence>
<dbReference type="PANTHER" id="PTHR34220:SF7">
    <property type="entry name" value="SENSOR HISTIDINE KINASE YPDA"/>
    <property type="match status" value="1"/>
</dbReference>
<dbReference type="EMBL" id="QKZR01000001">
    <property type="protein sequence ID" value="PZX43218.1"/>
    <property type="molecule type" value="Genomic_DNA"/>
</dbReference>
<dbReference type="PANTHER" id="PTHR34220">
    <property type="entry name" value="SENSOR HISTIDINE KINASE YPDA"/>
    <property type="match status" value="1"/>
</dbReference>
<feature type="transmembrane region" description="Helical" evidence="1">
    <location>
        <begin position="705"/>
        <end position="722"/>
    </location>
</feature>
<dbReference type="SUPFAM" id="SSF63829">
    <property type="entry name" value="Calcium-dependent phosphotriesterase"/>
    <property type="match status" value="1"/>
</dbReference>
<keyword evidence="1" id="KW-0812">Transmembrane</keyword>
<name>A0ABX5PZJ2_9FLAO</name>
<evidence type="ECO:0000256" key="1">
    <source>
        <dbReference type="SAM" id="Phobius"/>
    </source>
</evidence>
<keyword evidence="5" id="KW-1185">Reference proteome</keyword>
<keyword evidence="1" id="KW-1133">Transmembrane helix</keyword>
<protein>
    <submittedName>
        <fullName evidence="4">Two component regulator with propeller domain</fullName>
    </submittedName>
</protein>
<dbReference type="Pfam" id="PF06580">
    <property type="entry name" value="His_kinase"/>
    <property type="match status" value="1"/>
</dbReference>
<evidence type="ECO:0000259" key="3">
    <source>
        <dbReference type="Pfam" id="PF07495"/>
    </source>
</evidence>
<dbReference type="InterPro" id="IPR011047">
    <property type="entry name" value="Quinoprotein_ADH-like_sf"/>
</dbReference>
<feature type="domain" description="Signal transduction histidine kinase internal region" evidence="2">
    <location>
        <begin position="750"/>
        <end position="829"/>
    </location>
</feature>
<evidence type="ECO:0000313" key="5">
    <source>
        <dbReference type="Proteomes" id="UP000248584"/>
    </source>
</evidence>
<accession>A0ABX5PZJ2</accession>
<dbReference type="InterPro" id="IPR011123">
    <property type="entry name" value="Y_Y_Y"/>
</dbReference>
<dbReference type="SUPFAM" id="SSF50998">
    <property type="entry name" value="Quinoprotein alcohol dehydrogenase-like"/>
    <property type="match status" value="1"/>
</dbReference>